<dbReference type="InterPro" id="IPR012340">
    <property type="entry name" value="NA-bd_OB-fold"/>
</dbReference>
<protein>
    <recommendedName>
        <fullName evidence="11">DNA polymerase III PolC-type</fullName>
        <shortName evidence="11">PolIII</shortName>
        <ecNumber evidence="11">2.7.7.7</ecNumber>
    </recommendedName>
</protein>
<dbReference type="GO" id="GO:0003887">
    <property type="term" value="F:DNA-directed DNA polymerase activity"/>
    <property type="evidence" value="ECO:0007669"/>
    <property type="project" value="UniProtKB-UniRule"/>
</dbReference>
<evidence type="ECO:0000259" key="13">
    <source>
        <dbReference type="SMART" id="SM00481"/>
    </source>
</evidence>
<evidence type="ECO:0000256" key="3">
    <source>
        <dbReference type="ARBA" id="ARBA00022679"/>
    </source>
</evidence>
<dbReference type="Gene3D" id="1.10.150.870">
    <property type="match status" value="1"/>
</dbReference>
<evidence type="ECO:0000256" key="4">
    <source>
        <dbReference type="ARBA" id="ARBA00022695"/>
    </source>
</evidence>
<feature type="domain" description="Polymerase/histidinol phosphatase N-terminal" evidence="13">
    <location>
        <begin position="345"/>
        <end position="412"/>
    </location>
</feature>
<dbReference type="InterPro" id="IPR006308">
    <property type="entry name" value="Pol_III_a_PolC-type_gram_pos"/>
</dbReference>
<evidence type="ECO:0000256" key="2">
    <source>
        <dbReference type="ARBA" id="ARBA00022490"/>
    </source>
</evidence>
<evidence type="ECO:0000256" key="10">
    <source>
        <dbReference type="ARBA" id="ARBA00049244"/>
    </source>
</evidence>
<dbReference type="Gene3D" id="1.10.150.700">
    <property type="entry name" value="PolC, middle finger domain"/>
    <property type="match status" value="1"/>
</dbReference>
<dbReference type="SMART" id="SM00479">
    <property type="entry name" value="EXOIII"/>
    <property type="match status" value="1"/>
</dbReference>
<dbReference type="HOGENOM" id="CLU_003297_1_0_14"/>
<dbReference type="Gene3D" id="3.30.1900.20">
    <property type="match status" value="1"/>
</dbReference>
<dbReference type="InterPro" id="IPR004805">
    <property type="entry name" value="DnaE2/DnaE/PolC"/>
</dbReference>
<dbReference type="InterPro" id="IPR016195">
    <property type="entry name" value="Pol/histidinol_Pase-like"/>
</dbReference>
<keyword evidence="6 11" id="KW-0540">Nuclease</keyword>
<dbReference type="HAMAP" id="MF_00356">
    <property type="entry name" value="DNApol_PolC"/>
    <property type="match status" value="1"/>
</dbReference>
<keyword evidence="7 11" id="KW-0378">Hydrolase</keyword>
<dbReference type="SUPFAM" id="SSF53098">
    <property type="entry name" value="Ribonuclease H-like"/>
    <property type="match status" value="1"/>
</dbReference>
<comment type="catalytic activity">
    <reaction evidence="10 11">
        <text>DNA(n) + a 2'-deoxyribonucleoside 5'-triphosphate = DNA(n+1) + diphosphate</text>
        <dbReference type="Rhea" id="RHEA:22508"/>
        <dbReference type="Rhea" id="RHEA-COMP:17339"/>
        <dbReference type="Rhea" id="RHEA-COMP:17340"/>
        <dbReference type="ChEBI" id="CHEBI:33019"/>
        <dbReference type="ChEBI" id="CHEBI:61560"/>
        <dbReference type="ChEBI" id="CHEBI:173112"/>
        <dbReference type="EC" id="2.7.7.7"/>
    </reaction>
</comment>
<dbReference type="Gene3D" id="3.20.20.140">
    <property type="entry name" value="Metal-dependent hydrolases"/>
    <property type="match status" value="2"/>
</dbReference>
<dbReference type="eggNOG" id="COG2176">
    <property type="taxonomic scope" value="Bacteria"/>
</dbReference>
<dbReference type="Pfam" id="PF00929">
    <property type="entry name" value="RNase_T"/>
    <property type="match status" value="1"/>
</dbReference>
<dbReference type="InterPro" id="IPR003141">
    <property type="entry name" value="Pol/His_phosphatase_N"/>
</dbReference>
<dbReference type="PANTHER" id="PTHR32294:SF5">
    <property type="entry name" value="DNA POLYMERASE III POLC-TYPE"/>
    <property type="match status" value="1"/>
</dbReference>
<dbReference type="EMBL" id="AP009608">
    <property type="protein sequence ID" value="BAH69979.1"/>
    <property type="molecule type" value="Genomic_DNA"/>
</dbReference>
<dbReference type="PATRIC" id="fig|496833.3.peg.308"/>
<dbReference type="SMART" id="SM00481">
    <property type="entry name" value="POLIIIAc"/>
    <property type="match status" value="1"/>
</dbReference>
<dbReference type="Pfam" id="PF07733">
    <property type="entry name" value="DNA_pol3_alpha"/>
    <property type="match status" value="2"/>
</dbReference>
<dbReference type="Pfam" id="PF14579">
    <property type="entry name" value="HHH_6"/>
    <property type="match status" value="1"/>
</dbReference>
<dbReference type="InterPro" id="IPR040982">
    <property type="entry name" value="DNA_pol3_finger"/>
</dbReference>
<dbReference type="NCBIfam" id="TIGR00573">
    <property type="entry name" value="dnaq"/>
    <property type="match status" value="1"/>
</dbReference>
<keyword evidence="4 11" id="KW-0548">Nucleotidyltransferase</keyword>
<dbReference type="GO" id="GO:0006261">
    <property type="term" value="P:DNA-templated DNA replication"/>
    <property type="evidence" value="ECO:0007669"/>
    <property type="project" value="UniProtKB-UniRule"/>
</dbReference>
<dbReference type="InterPro" id="IPR012337">
    <property type="entry name" value="RNaseH-like_sf"/>
</dbReference>
<dbReference type="InterPro" id="IPR004013">
    <property type="entry name" value="PHP_dom"/>
</dbReference>
<keyword evidence="5 11" id="KW-0235">DNA replication</keyword>
<dbReference type="Gene3D" id="2.40.50.140">
    <property type="entry name" value="Nucleic acid-binding proteins"/>
    <property type="match status" value="1"/>
</dbReference>
<dbReference type="GO" id="GO:0003677">
    <property type="term" value="F:DNA binding"/>
    <property type="evidence" value="ECO:0007669"/>
    <property type="project" value="UniProtKB-UniRule"/>
</dbReference>
<organism evidence="14 15">
    <name type="scientific">Mycoplasmopsis fermentans (strain ATCC 19989 / NBRC 14854 / NCTC 10117 / PG18)</name>
    <name type="common">Mycoplasma fermentans</name>
    <dbReference type="NCBI Taxonomy" id="496833"/>
    <lineage>
        <taxon>Bacteria</taxon>
        <taxon>Bacillati</taxon>
        <taxon>Mycoplasmatota</taxon>
        <taxon>Mycoplasmoidales</taxon>
        <taxon>Metamycoplasmataceae</taxon>
        <taxon>Mycoplasmopsis</taxon>
    </lineage>
</organism>
<evidence type="ECO:0000256" key="5">
    <source>
        <dbReference type="ARBA" id="ARBA00022705"/>
    </source>
</evidence>
<reference evidence="14 15" key="1">
    <citation type="journal article" date="2009" name="Curr. Microbiol.">
        <title>Molecular cloning and expression of a novel cholinephosphotransferase involved in glycoglycerophospholipid biosynthesis of Mycoplasma fermentans.</title>
        <authorList>
            <person name="Ishida N."/>
            <person name="Irikura D."/>
            <person name="Matsuda K."/>
            <person name="Sato S."/>
            <person name="Asano K."/>
        </authorList>
    </citation>
    <scope>NUCLEOTIDE SEQUENCE [LARGE SCALE GENOMIC DNA]</scope>
    <source>
        <strain evidence="15">ATCC 19989 / NBRC 14854 / NCTC 10117 / PG18</strain>
    </source>
</reference>
<dbReference type="Proteomes" id="UP000006810">
    <property type="component" value="Chromosome"/>
</dbReference>
<proteinExistence type="inferred from homology"/>
<evidence type="ECO:0000256" key="8">
    <source>
        <dbReference type="ARBA" id="ARBA00022839"/>
    </source>
</evidence>
<dbReference type="EC" id="2.7.7.7" evidence="11"/>
<accession>C4XFQ7</accession>
<sequence length="1467" mass="168599">MFIKKYMYNSNNMPKENRKIENENFITFCKDINVKVTPGLDKVELDDVEYDSVKDQLNVSFKFTNSISAKEFFSFLSSLKNNKVYNIKGKITFDISQYKKENLIDFINELTYEKAKFIKLRNLPIVKKLKFNDQFVATITTISAKEYEEFNPVFKNLQKTLNKYGWKDLKINFEQKTMVSVDNGVIEEENKRTLEFMKKWQENQEKLTKENERVTTPNNSNRWRRKSYEKVELQDISSLDDKTAVSFTGMIYSQDYALSKNGKHIYTFFLTNYKDAVEVKTIRTTLLEPEQINELEDNKWVTIYGTVSESTFGARNKFVFLDFYEKAKSLLTEKKENKDIAKKRVELHVSSKMNTMDGLIFPKDIVAFAEKLNHSAVAIMDVDGAQGYPEFYNAAKKSKVKPLFGTAFSVINKSNKSILGNIPEGEIKGQEYVSFDIETTGLCPRFAVIIEYGSLPIHSNMKYGRKTQFFIKCQEPIKPFTENLTGITNAMIEKSGLELKEALQKIYNDLNGKIALAHNARFDFNFLKEKFRQAKIEFPNVTVIDTLIVSRIVFPQNKKHKLEDVATRVGVEYDPTVAHRGDYDAKVLAEVWVALMDELGKKGILTFNQLNSYIKDDLYNKTFSYEVSTIAKNYEGLKEQYGYLTTALTKNLYNGPKTFMEDLAAHSENLLLGSGTLKSRLLDVYFYSSHEEFIKELKLYDYIEVPAPQVFSHWIDNEFITQEQLEISLKEIIKEAIKAKKIVVATADVKYLNLYDKVAYEVLVYAKGIKNSRHYLFNYEQAKNGNIPIPNQDYLTTEEMLEQFAFLKDKQLIEDIVINNTNKIADMCDKIQVIKDKLYTPKFEDSGKKLHDLVYETAYKKYGEKLPKIVEERIEAELNPIIDYGFSVIYWISHILIQKSTDNGFVVGSRGSVGSSFVATLAGITEVNPLPPHYLCNKCKYFELSKDEKITSGYDLPNKNCPKCNILLEADGQGIPFETFLGFKADKVPDIDLNFSGDIQGDIHNEVKRIFDNTHTLKAGTISTVALKTSYGHVKAFTEEAMRNYSEPFIDFLAHKIEKLKRTTGQHPGGILIIPKEFDVYDFTPINYPANEPDSSWLTSHFDFHSIHDNILKLDLLGHDNPTIIRLLKKYTNINIDDIPKNDPKVLSLFASTKAMNIKPEQINNETTGALGLPEFGTSFVRQMLKEAKPKSFANLISLAGLSHGENVWLNNAQELVSKKNFEITDVICCRDDIMQFLLKKKVEPLFAFNIMEKVRKGKGLTDDEVKRLKEYKVADWMIESMKKIKYMFPKAHATAYVLMAWWIAWFKLYYPLAHYACYFATHAKAVEIESMIDIKGGHKVTDRLNQLNNIPKNERKVKDDDLIPVFEIAQELYARGFYIANIDLKKSAAHEWIIDNKHGCLIPPFKSIDGLGDAAAVSLVEARDAKDFTSKEDVIRRTSVNKTLIEKMDKLNIFKGLDDTDQMKLF</sequence>
<dbReference type="InterPro" id="IPR044923">
    <property type="entry name" value="PolC_middle_finger_sf"/>
</dbReference>
<evidence type="ECO:0000256" key="1">
    <source>
        <dbReference type="ARBA" id="ARBA00003452"/>
    </source>
</evidence>
<evidence type="ECO:0000259" key="12">
    <source>
        <dbReference type="SMART" id="SM00479"/>
    </source>
</evidence>
<evidence type="ECO:0000256" key="7">
    <source>
        <dbReference type="ARBA" id="ARBA00022801"/>
    </source>
</evidence>
<dbReference type="CDD" id="cd06127">
    <property type="entry name" value="DEDDh"/>
    <property type="match status" value="1"/>
</dbReference>
<evidence type="ECO:0000256" key="6">
    <source>
        <dbReference type="ARBA" id="ARBA00022722"/>
    </source>
</evidence>
<comment type="function">
    <text evidence="1 11">Required for replicative DNA synthesis. This DNA polymerase also exhibits 3' to 5' exonuclease activity.</text>
</comment>
<dbReference type="NCBIfam" id="TIGR01405">
    <property type="entry name" value="polC_Gram_pos"/>
    <property type="match status" value="1"/>
</dbReference>
<comment type="similarity">
    <text evidence="11">Belongs to the DNA polymerase type-C family. PolC subfamily.</text>
</comment>
<dbReference type="GO" id="GO:0008408">
    <property type="term" value="F:3'-5' exonuclease activity"/>
    <property type="evidence" value="ECO:0007669"/>
    <property type="project" value="UniProtKB-UniRule"/>
</dbReference>
<evidence type="ECO:0000256" key="9">
    <source>
        <dbReference type="ARBA" id="ARBA00022932"/>
    </source>
</evidence>
<dbReference type="PANTHER" id="PTHR32294">
    <property type="entry name" value="DNA POLYMERASE III SUBUNIT ALPHA"/>
    <property type="match status" value="1"/>
</dbReference>
<dbReference type="Pfam" id="PF02811">
    <property type="entry name" value="PHP"/>
    <property type="match status" value="1"/>
</dbReference>
<dbReference type="InterPro" id="IPR029460">
    <property type="entry name" value="DNAPol_HHH"/>
</dbReference>
<dbReference type="NCBIfam" id="NF001688">
    <property type="entry name" value="PRK00448.1"/>
    <property type="match status" value="1"/>
</dbReference>
<dbReference type="InterPro" id="IPR013520">
    <property type="entry name" value="Ribonucl_H"/>
</dbReference>
<name>C4XFQ7_MYCFP</name>
<evidence type="ECO:0000313" key="15">
    <source>
        <dbReference type="Proteomes" id="UP000006810"/>
    </source>
</evidence>
<keyword evidence="8 11" id="KW-0269">Exonuclease</keyword>
<dbReference type="Gene3D" id="6.10.140.1510">
    <property type="match status" value="1"/>
</dbReference>
<dbReference type="InterPro" id="IPR006054">
    <property type="entry name" value="DnaQ"/>
</dbReference>
<dbReference type="Pfam" id="PF17657">
    <property type="entry name" value="DNA_pol3_finger"/>
    <property type="match status" value="1"/>
</dbReference>
<dbReference type="Gene3D" id="3.30.420.10">
    <property type="entry name" value="Ribonuclease H-like superfamily/Ribonuclease H"/>
    <property type="match status" value="1"/>
</dbReference>
<keyword evidence="2 11" id="KW-0963">Cytoplasm</keyword>
<comment type="subcellular location">
    <subcellularLocation>
        <location evidence="11">Cytoplasm</location>
    </subcellularLocation>
</comment>
<dbReference type="KEGG" id="mfp:MBIO_0714"/>
<keyword evidence="3 11" id="KW-0808">Transferase</keyword>
<dbReference type="FunFam" id="3.30.420.10:FF:000045">
    <property type="entry name" value="3'-5' exonuclease DinG"/>
    <property type="match status" value="1"/>
</dbReference>
<keyword evidence="15" id="KW-1185">Reference proteome</keyword>
<dbReference type="GO" id="GO:0005737">
    <property type="term" value="C:cytoplasm"/>
    <property type="evidence" value="ECO:0007669"/>
    <property type="project" value="UniProtKB-SubCell"/>
</dbReference>
<gene>
    <name evidence="11" type="primary">polC</name>
    <name evidence="14" type="ordered locus">MBIO_0714</name>
</gene>
<evidence type="ECO:0000313" key="14">
    <source>
        <dbReference type="EMBL" id="BAH69979.1"/>
    </source>
</evidence>
<dbReference type="InterPro" id="IPR036397">
    <property type="entry name" value="RNaseH_sf"/>
</dbReference>
<evidence type="ECO:0000256" key="11">
    <source>
        <dbReference type="HAMAP-Rule" id="MF_00356"/>
    </source>
</evidence>
<feature type="domain" description="Exonuclease" evidence="12">
    <location>
        <begin position="431"/>
        <end position="601"/>
    </location>
</feature>
<dbReference type="InterPro" id="IPR011708">
    <property type="entry name" value="DNA_pol3_alpha_NTPase_dom"/>
</dbReference>
<keyword evidence="9 11" id="KW-0239">DNA-directed DNA polymerase</keyword>
<dbReference type="SUPFAM" id="SSF89550">
    <property type="entry name" value="PHP domain-like"/>
    <property type="match status" value="1"/>
</dbReference>